<gene>
    <name evidence="1" type="ORF">ACFQ3N_03605</name>
</gene>
<dbReference type="InterPro" id="IPR003462">
    <property type="entry name" value="ODC_Mu_crystall"/>
</dbReference>
<dbReference type="InterPro" id="IPR023401">
    <property type="entry name" value="ODC_N"/>
</dbReference>
<dbReference type="Pfam" id="PF02423">
    <property type="entry name" value="OCD_Mu_crystall"/>
    <property type="match status" value="1"/>
</dbReference>
<proteinExistence type="predicted"/>
<sequence length="318" mass="35581">MNLLSGNEINKMITMQEVIDSIEDYYMQNEDTNKITPDRMHIDDGGNTALLMPAFYGDYYATKLIGVAPNNNKLDKPTIHGLMVLYDRKTLEPLMTCDAMPITALRTGALGGLGMKYISDQNASSVGIVGTGTQGWSHLQSACTIRDIDSVYVYNRSNEKLKEFISKAEIEFPDLTIQEAKLPELIKKSDIIITTTTSQTPVLPDMEPCDWKGKQVIAVGSFKPSMQELPNTFLSEVDEFYVDAYSAFHESGDMISAKCFGANETDTMSLENMIKEQHRPENIQDKTLLFKSVGIGIFDLITAKIIYEKNRDGKINRI</sequence>
<name>A0ABW3LKQ2_9BACI</name>
<accession>A0ABW3LKQ2</accession>
<dbReference type="RefSeq" id="WP_390359605.1">
    <property type="nucleotide sequence ID" value="NZ_JBHTKJ010000007.1"/>
</dbReference>
<dbReference type="SUPFAM" id="SSF51735">
    <property type="entry name" value="NAD(P)-binding Rossmann-fold domains"/>
    <property type="match status" value="1"/>
</dbReference>
<evidence type="ECO:0000313" key="2">
    <source>
        <dbReference type="Proteomes" id="UP001597040"/>
    </source>
</evidence>
<evidence type="ECO:0000313" key="1">
    <source>
        <dbReference type="EMBL" id="MFD1037510.1"/>
    </source>
</evidence>
<dbReference type="PANTHER" id="PTHR13812:SF19">
    <property type="entry name" value="KETIMINE REDUCTASE MU-CRYSTALLIN"/>
    <property type="match status" value="1"/>
</dbReference>
<comment type="caution">
    <text evidence="1">The sequence shown here is derived from an EMBL/GenBank/DDBJ whole genome shotgun (WGS) entry which is preliminary data.</text>
</comment>
<organism evidence="1 2">
    <name type="scientific">Virgibacillus byunsanensis</name>
    <dbReference type="NCBI Taxonomy" id="570945"/>
    <lineage>
        <taxon>Bacteria</taxon>
        <taxon>Bacillati</taxon>
        <taxon>Bacillota</taxon>
        <taxon>Bacilli</taxon>
        <taxon>Bacillales</taxon>
        <taxon>Bacillaceae</taxon>
        <taxon>Virgibacillus</taxon>
    </lineage>
</organism>
<reference evidence="2" key="1">
    <citation type="journal article" date="2019" name="Int. J. Syst. Evol. Microbiol.">
        <title>The Global Catalogue of Microorganisms (GCM) 10K type strain sequencing project: providing services to taxonomists for standard genome sequencing and annotation.</title>
        <authorList>
            <consortium name="The Broad Institute Genomics Platform"/>
            <consortium name="The Broad Institute Genome Sequencing Center for Infectious Disease"/>
            <person name="Wu L."/>
            <person name="Ma J."/>
        </authorList>
    </citation>
    <scope>NUCLEOTIDE SEQUENCE [LARGE SCALE GENOMIC DNA]</scope>
    <source>
        <strain evidence="2">CCUG 56754</strain>
    </source>
</reference>
<protein>
    <submittedName>
        <fullName evidence="1">Ornithine cyclodeaminase family protein</fullName>
    </submittedName>
</protein>
<dbReference type="Gene3D" id="3.30.1780.10">
    <property type="entry name" value="ornithine cyclodeaminase, domain 1"/>
    <property type="match status" value="1"/>
</dbReference>
<dbReference type="Proteomes" id="UP001597040">
    <property type="component" value="Unassembled WGS sequence"/>
</dbReference>
<dbReference type="PIRSF" id="PIRSF001439">
    <property type="entry name" value="CryM"/>
    <property type="match status" value="1"/>
</dbReference>
<dbReference type="InterPro" id="IPR036291">
    <property type="entry name" value="NAD(P)-bd_dom_sf"/>
</dbReference>
<dbReference type="Gene3D" id="3.40.50.720">
    <property type="entry name" value="NAD(P)-binding Rossmann-like Domain"/>
    <property type="match status" value="1"/>
</dbReference>
<dbReference type="EMBL" id="JBHTKJ010000007">
    <property type="protein sequence ID" value="MFD1037510.1"/>
    <property type="molecule type" value="Genomic_DNA"/>
</dbReference>
<keyword evidence="2" id="KW-1185">Reference proteome</keyword>
<dbReference type="PANTHER" id="PTHR13812">
    <property type="entry name" value="KETIMINE REDUCTASE MU-CRYSTALLIN"/>
    <property type="match status" value="1"/>
</dbReference>